<dbReference type="AlphaFoldDB" id="A0A6C0CAR5"/>
<accession>A0A6C0CAR5</accession>
<protein>
    <submittedName>
        <fullName evidence="1">Uncharacterized protein</fullName>
    </submittedName>
</protein>
<evidence type="ECO:0000313" key="1">
    <source>
        <dbReference type="EMBL" id="QHT01433.1"/>
    </source>
</evidence>
<name>A0A6C0CAR5_9ZZZZ</name>
<dbReference type="EMBL" id="MN739372">
    <property type="protein sequence ID" value="QHT01433.1"/>
    <property type="molecule type" value="Genomic_DNA"/>
</dbReference>
<organism evidence="1">
    <name type="scientific">viral metagenome</name>
    <dbReference type="NCBI Taxonomy" id="1070528"/>
    <lineage>
        <taxon>unclassified sequences</taxon>
        <taxon>metagenomes</taxon>
        <taxon>organismal metagenomes</taxon>
    </lineage>
</organism>
<proteinExistence type="predicted"/>
<sequence length="314" mass="36447">MDLPNQKNLPFLGQTFIGDAEFPACTASNLTVWNLVNKLIDPQFKELVRLEVLKMGQKNNFPLQGHQLKSKNHIFNQIVNELLEFANTPQTDEYEPLPGSFNEEDIYSPNIIDWAISYDEPGIAEPWCPIFDEDLNILGRGGTGFSGIIFDGIVSQRMLDEIGEGGFVAAMIIGCIHLPKPTKTLEQIVMDTYVIQFDNEIDFGLFNDEEDLRNFIMNKMSNIPTLVHENPYFRRQLSEAWQKLIWGQYDNNDGCIHTYTNDDIIETTTRYHIIDGIYYVEWIRYGISSPHRFISYEYDNELKIIKEITYNWMF</sequence>
<reference evidence="1" key="1">
    <citation type="journal article" date="2020" name="Nature">
        <title>Giant virus diversity and host interactions through global metagenomics.</title>
        <authorList>
            <person name="Schulz F."/>
            <person name="Roux S."/>
            <person name="Paez-Espino D."/>
            <person name="Jungbluth S."/>
            <person name="Walsh D.A."/>
            <person name="Denef V.J."/>
            <person name="McMahon K.D."/>
            <person name="Konstantinidis K.T."/>
            <person name="Eloe-Fadrosh E.A."/>
            <person name="Kyrpides N.C."/>
            <person name="Woyke T."/>
        </authorList>
    </citation>
    <scope>NUCLEOTIDE SEQUENCE</scope>
    <source>
        <strain evidence="1">GVMAG-M-3300020192-26</strain>
    </source>
</reference>